<dbReference type="AlphaFoldDB" id="A0A9X2BJ96"/>
<evidence type="ECO:0000259" key="6">
    <source>
        <dbReference type="Pfam" id="PF02581"/>
    </source>
</evidence>
<reference evidence="7" key="1">
    <citation type="submission" date="2021-11" db="EMBL/GenBank/DDBJ databases">
        <title>Vibrio ZSDE26 sp. nov. and Vibrio ZSDZ34 sp. nov., isolated from coastal seawater in Qingdao.</title>
        <authorList>
            <person name="Zhang P."/>
        </authorList>
    </citation>
    <scope>NUCLEOTIDE SEQUENCE</scope>
    <source>
        <strain evidence="7">ZSDE26</strain>
    </source>
</reference>
<evidence type="ECO:0000313" key="7">
    <source>
        <dbReference type="EMBL" id="MCK6265579.1"/>
    </source>
</evidence>
<dbReference type="SUPFAM" id="SSF51391">
    <property type="entry name" value="Thiamin phosphate synthase"/>
    <property type="match status" value="1"/>
</dbReference>
<protein>
    <submittedName>
        <fullName evidence="7">Thiamine phosphate synthase</fullName>
        <ecNumber evidence="7">2.5.1.3</ecNumber>
    </submittedName>
</protein>
<keyword evidence="8" id="KW-1185">Reference proteome</keyword>
<dbReference type="GO" id="GO:0046872">
    <property type="term" value="F:metal ion binding"/>
    <property type="evidence" value="ECO:0007669"/>
    <property type="project" value="UniProtKB-KW"/>
</dbReference>
<dbReference type="FunFam" id="3.20.20.70:FF:000064">
    <property type="entry name" value="Thiamine-phosphate synthase"/>
    <property type="match status" value="1"/>
</dbReference>
<dbReference type="Pfam" id="PF02581">
    <property type="entry name" value="TMP-TENI"/>
    <property type="match status" value="1"/>
</dbReference>
<comment type="pathway">
    <text evidence="1">Cofactor biosynthesis; thiamine diphosphate biosynthesis.</text>
</comment>
<evidence type="ECO:0000256" key="2">
    <source>
        <dbReference type="ARBA" id="ARBA00022679"/>
    </source>
</evidence>
<dbReference type="EMBL" id="JAJHVV010000016">
    <property type="protein sequence ID" value="MCK6265579.1"/>
    <property type="molecule type" value="Genomic_DNA"/>
</dbReference>
<keyword evidence="4" id="KW-0460">Magnesium</keyword>
<dbReference type="Gene3D" id="3.20.20.70">
    <property type="entry name" value="Aldolase class I"/>
    <property type="match status" value="1"/>
</dbReference>
<evidence type="ECO:0000313" key="8">
    <source>
        <dbReference type="Proteomes" id="UP001139559"/>
    </source>
</evidence>
<accession>A0A9X2BJ96</accession>
<dbReference type="GO" id="GO:0009228">
    <property type="term" value="P:thiamine biosynthetic process"/>
    <property type="evidence" value="ECO:0007669"/>
    <property type="project" value="UniProtKB-KW"/>
</dbReference>
<dbReference type="InterPro" id="IPR022998">
    <property type="entry name" value="ThiamineP_synth_TenI"/>
</dbReference>
<evidence type="ECO:0000256" key="4">
    <source>
        <dbReference type="ARBA" id="ARBA00022842"/>
    </source>
</evidence>
<dbReference type="Proteomes" id="UP001139559">
    <property type="component" value="Unassembled WGS sequence"/>
</dbReference>
<dbReference type="NCBIfam" id="NF002904">
    <property type="entry name" value="PRK03512.1"/>
    <property type="match status" value="1"/>
</dbReference>
<dbReference type="NCBIfam" id="NF008933">
    <property type="entry name" value="PRK12290.1"/>
    <property type="match status" value="1"/>
</dbReference>
<feature type="domain" description="Thiamine phosphate synthase/TenI" evidence="6">
    <location>
        <begin position="241"/>
        <end position="418"/>
    </location>
</feature>
<dbReference type="EC" id="2.5.1.3" evidence="7"/>
<keyword evidence="5" id="KW-0784">Thiamine biosynthesis</keyword>
<dbReference type="CDD" id="cd00564">
    <property type="entry name" value="TMP_TenI"/>
    <property type="match status" value="1"/>
</dbReference>
<evidence type="ECO:0000256" key="3">
    <source>
        <dbReference type="ARBA" id="ARBA00022723"/>
    </source>
</evidence>
<evidence type="ECO:0000256" key="5">
    <source>
        <dbReference type="ARBA" id="ARBA00022977"/>
    </source>
</evidence>
<keyword evidence="2 7" id="KW-0808">Transferase</keyword>
<dbReference type="PANTHER" id="PTHR20857:SF15">
    <property type="entry name" value="THIAMINE-PHOSPHATE SYNTHASE"/>
    <property type="match status" value="1"/>
</dbReference>
<name>A0A9X2BJ96_9VIBR</name>
<dbReference type="InterPro" id="IPR013785">
    <property type="entry name" value="Aldolase_TIM"/>
</dbReference>
<keyword evidence="3" id="KW-0479">Metal-binding</keyword>
<sequence>MKILIPSDHIELTGLVQNCLLIAEKEGFGIHHIELGVSPTQQFSIIGESGSFNILANNLNETDNEVCFSQSDLSACDFAIHYQSRMNLAQVSRLLKESTNLAIIGTQDNSESDHKECIDAWRLGAIISVFNGETTDVINSDSSNKAIKYPLREANTELHLAWFISAYALDFPVEDSLVLARAVAQNSVSRETWPNDYQFFPIPVIDDERLDIAVGWADHDSMVSFPSLEKISLGLYPVVDDVNWIRRLLPLGIKTIQLRIKDHHQDDLENQIIESIKLGEEHDAKVFINDHWQLAIKHNAFGVHLGQEDIEESNLNQLSNANIRLGLSTHGFYELLRIVQINPSYIALGHIFPTTTKEMPSRPQGLVRLAMYQSLIDTIPYTDTTLGYPTVAIGGIDHSTAQAVWDCGVSSLAVVRAITLAEDTTAAIEPFKQIMNEELERFNAHSLSKQYVSNQNASSQERESAH</sequence>
<evidence type="ECO:0000256" key="1">
    <source>
        <dbReference type="ARBA" id="ARBA00004948"/>
    </source>
</evidence>
<dbReference type="GO" id="GO:0005737">
    <property type="term" value="C:cytoplasm"/>
    <property type="evidence" value="ECO:0007669"/>
    <property type="project" value="TreeGrafter"/>
</dbReference>
<dbReference type="PANTHER" id="PTHR20857">
    <property type="entry name" value="THIAMINE-PHOSPHATE PYROPHOSPHORYLASE"/>
    <property type="match status" value="1"/>
</dbReference>
<comment type="caution">
    <text evidence="7">The sequence shown here is derived from an EMBL/GenBank/DDBJ whole genome shotgun (WGS) entry which is preliminary data.</text>
</comment>
<proteinExistence type="predicted"/>
<dbReference type="GO" id="GO:0004789">
    <property type="term" value="F:thiamine-phosphate diphosphorylase activity"/>
    <property type="evidence" value="ECO:0007669"/>
    <property type="project" value="UniProtKB-EC"/>
</dbReference>
<organism evidence="7 8">
    <name type="scientific">Vibrio amylolyticus</name>
    <dbReference type="NCBI Taxonomy" id="2847292"/>
    <lineage>
        <taxon>Bacteria</taxon>
        <taxon>Pseudomonadati</taxon>
        <taxon>Pseudomonadota</taxon>
        <taxon>Gammaproteobacteria</taxon>
        <taxon>Vibrionales</taxon>
        <taxon>Vibrionaceae</taxon>
        <taxon>Vibrio</taxon>
    </lineage>
</organism>
<gene>
    <name evidence="7" type="ORF">KP803_20180</name>
</gene>
<dbReference type="InterPro" id="IPR036206">
    <property type="entry name" value="ThiamineP_synth_sf"/>
</dbReference>